<feature type="domain" description="Gamma-glutamylcyclotransferase AIG2-like" evidence="1">
    <location>
        <begin position="5"/>
        <end position="131"/>
    </location>
</feature>
<dbReference type="InterPro" id="IPR013024">
    <property type="entry name" value="GGCT-like"/>
</dbReference>
<evidence type="ECO:0000313" key="3">
    <source>
        <dbReference type="Proteomes" id="UP001310386"/>
    </source>
</evidence>
<dbReference type="SUPFAM" id="SSF110857">
    <property type="entry name" value="Gamma-glutamyl cyclotransferase-like"/>
    <property type="match status" value="1"/>
</dbReference>
<dbReference type="RefSeq" id="WP_371753766.1">
    <property type="nucleotide sequence ID" value="NZ_JAYJLD010000009.1"/>
</dbReference>
<dbReference type="CDD" id="cd06661">
    <property type="entry name" value="GGCT_like"/>
    <property type="match status" value="1"/>
</dbReference>
<dbReference type="Pfam" id="PF06094">
    <property type="entry name" value="GGACT"/>
    <property type="match status" value="1"/>
</dbReference>
<proteinExistence type="predicted"/>
<gene>
    <name evidence="2" type="ORF">VF724_08225</name>
</gene>
<dbReference type="InterPro" id="IPR036568">
    <property type="entry name" value="GGCT-like_sf"/>
</dbReference>
<organism evidence="2 3">
    <name type="scientific">Ferviditalea candida</name>
    <dbReference type="NCBI Taxonomy" id="3108399"/>
    <lineage>
        <taxon>Bacteria</taxon>
        <taxon>Bacillati</taxon>
        <taxon>Bacillota</taxon>
        <taxon>Bacilli</taxon>
        <taxon>Bacillales</taxon>
        <taxon>Paenibacillaceae</taxon>
        <taxon>Ferviditalea</taxon>
    </lineage>
</organism>
<comment type="caution">
    <text evidence="2">The sequence shown here is derived from an EMBL/GenBank/DDBJ whole genome shotgun (WGS) entry which is preliminary data.</text>
</comment>
<dbReference type="Gene3D" id="3.10.490.10">
    <property type="entry name" value="Gamma-glutamyl cyclotransferase-like"/>
    <property type="match status" value="1"/>
</dbReference>
<dbReference type="InterPro" id="IPR009288">
    <property type="entry name" value="AIG2-like_dom"/>
</dbReference>
<dbReference type="EMBL" id="JAYJLD010000009">
    <property type="protein sequence ID" value="MEB3101647.1"/>
    <property type="molecule type" value="Genomic_DNA"/>
</dbReference>
<reference evidence="2" key="1">
    <citation type="submission" date="2023-12" db="EMBL/GenBank/DDBJ databases">
        <title>Fervidustalea candida gen. nov., sp. nov., a novel member of the family Paenibacillaceae isolated from a geothermal area.</title>
        <authorList>
            <person name="Li W.-J."/>
            <person name="Jiao J.-Y."/>
            <person name="Chen Y."/>
        </authorList>
    </citation>
    <scope>NUCLEOTIDE SEQUENCE</scope>
    <source>
        <strain evidence="2">SYSU GA230002</strain>
    </source>
</reference>
<dbReference type="Proteomes" id="UP001310386">
    <property type="component" value="Unassembled WGS sequence"/>
</dbReference>
<evidence type="ECO:0000313" key="2">
    <source>
        <dbReference type="EMBL" id="MEB3101647.1"/>
    </source>
</evidence>
<accession>A0ABU5ZHD0</accession>
<keyword evidence="3" id="KW-1185">Reference proteome</keyword>
<evidence type="ECO:0000259" key="1">
    <source>
        <dbReference type="Pfam" id="PF06094"/>
    </source>
</evidence>
<protein>
    <submittedName>
        <fullName evidence="2">Gamma-glutamylcyclotransferase family protein</fullName>
    </submittedName>
</protein>
<name>A0ABU5ZHD0_9BACL</name>
<sequence length="136" mass="15897">MNNKVFVYGTLRAGESNFRLIKEHVLRVTPAYIYGKMYDVGDYPAAVIDPGSPNVIYGEIIELDNPAIAFKKMDMLEEYYRPFDPRNDYERVETEVFLPGGGQERCYIYVYTEERVKLLRHELKSVNGSSWNRKKE</sequence>